<dbReference type="RefSeq" id="WP_016383451.1">
    <property type="nucleotide sequence ID" value="NZ_ANKW01000005.1"/>
</dbReference>
<keyword evidence="2" id="KW-0963">Cytoplasm</keyword>
<dbReference type="FunFam" id="1.10.10.10:FF:000099">
    <property type="entry name" value="Two-component system response regulator TorR"/>
    <property type="match status" value="1"/>
</dbReference>
<evidence type="ECO:0000256" key="2">
    <source>
        <dbReference type="ARBA" id="ARBA00022490"/>
    </source>
</evidence>
<comment type="caution">
    <text evidence="12">The sequence shown here is derived from an EMBL/GenBank/DDBJ whole genome shotgun (WGS) entry which is preliminary data.</text>
</comment>
<dbReference type="FunFam" id="3.40.50.2300:FF:000001">
    <property type="entry name" value="DNA-binding response regulator PhoB"/>
    <property type="match status" value="1"/>
</dbReference>
<dbReference type="Pfam" id="PF00486">
    <property type="entry name" value="Trans_reg_C"/>
    <property type="match status" value="1"/>
</dbReference>
<dbReference type="GO" id="GO:0006355">
    <property type="term" value="P:regulation of DNA-templated transcription"/>
    <property type="evidence" value="ECO:0007669"/>
    <property type="project" value="InterPro"/>
</dbReference>
<feature type="DNA-binding region" description="OmpR/PhoB-type" evidence="9">
    <location>
        <begin position="123"/>
        <end position="224"/>
    </location>
</feature>
<sequence length="227" mass="25680">MKVLVVDDEPKIVEIVTAYLQKAGYMVESTDSGTQALAMAQSHDVDLVVLDLMLPDMNGLEVAQLLRETRHVPIIMLTARSSEADVIKGLRTGADDYIIKPFSPRILVARVESVLRRQVPNHADEICTDDGKIKVNLMTREVRCHGETIELTKTEFDLLEVMIRHPKQIFSREQLIQTTRGIDYEGMDRMIDSHIKNLRKKLEVDPKSPHYIKTATGSGYFFTEVSA</sequence>
<evidence type="ECO:0000256" key="5">
    <source>
        <dbReference type="ARBA" id="ARBA00023015"/>
    </source>
</evidence>
<dbReference type="CDD" id="cd00383">
    <property type="entry name" value="trans_reg_C"/>
    <property type="match status" value="1"/>
</dbReference>
<evidence type="ECO:0000256" key="6">
    <source>
        <dbReference type="ARBA" id="ARBA00023125"/>
    </source>
</evidence>
<feature type="domain" description="OmpR/PhoB-type" evidence="11">
    <location>
        <begin position="123"/>
        <end position="224"/>
    </location>
</feature>
<keyword evidence="6 9" id="KW-0238">DNA-binding</keyword>
<proteinExistence type="predicted"/>
<evidence type="ECO:0000259" key="11">
    <source>
        <dbReference type="PROSITE" id="PS51755"/>
    </source>
</evidence>
<evidence type="ECO:0000256" key="3">
    <source>
        <dbReference type="ARBA" id="ARBA00022553"/>
    </source>
</evidence>
<gene>
    <name evidence="12" type="ORF">Lpp122_0592</name>
</gene>
<dbReference type="InterPro" id="IPR001789">
    <property type="entry name" value="Sig_transdc_resp-reg_receiver"/>
</dbReference>
<dbReference type="PANTHER" id="PTHR48111:SF1">
    <property type="entry name" value="TWO-COMPONENT RESPONSE REGULATOR ORR33"/>
    <property type="match status" value="1"/>
</dbReference>
<dbReference type="Gene3D" id="1.10.10.10">
    <property type="entry name" value="Winged helix-like DNA-binding domain superfamily/Winged helix DNA-binding domain"/>
    <property type="match status" value="1"/>
</dbReference>
<comment type="subcellular location">
    <subcellularLocation>
        <location evidence="1">Cytoplasm</location>
    </subcellularLocation>
</comment>
<keyword evidence="4" id="KW-0902">Two-component regulatory system</keyword>
<evidence type="ECO:0000259" key="10">
    <source>
        <dbReference type="PROSITE" id="PS50110"/>
    </source>
</evidence>
<dbReference type="EMBL" id="ANKW01000005">
    <property type="protein sequence ID" value="EPC20976.1"/>
    <property type="molecule type" value="Genomic_DNA"/>
</dbReference>
<dbReference type="AlphaFoldDB" id="A0A8E0M4G4"/>
<dbReference type="InterPro" id="IPR001867">
    <property type="entry name" value="OmpR/PhoB-type_DNA-bd"/>
</dbReference>
<dbReference type="PANTHER" id="PTHR48111">
    <property type="entry name" value="REGULATOR OF RPOS"/>
    <property type="match status" value="1"/>
</dbReference>
<dbReference type="PROSITE" id="PS50110">
    <property type="entry name" value="RESPONSE_REGULATORY"/>
    <property type="match status" value="1"/>
</dbReference>
<reference evidence="12 13" key="1">
    <citation type="journal article" date="2013" name="PLoS ONE">
        <title>Lactobacillus paracasei comparative genomics: towards species pan-genome definition and exploitation of diversity.</title>
        <authorList>
            <person name="Smokvina T."/>
            <person name="Wels M."/>
            <person name="Polka J."/>
            <person name="Chervaux C."/>
            <person name="Brisse S."/>
            <person name="Boekhorst J."/>
            <person name="van Hylckama Vlieg J.E."/>
            <person name="Siezen R.J."/>
        </authorList>
    </citation>
    <scope>NUCLEOTIDE SEQUENCE [LARGE SCALE GENOMIC DNA]</scope>
    <source>
        <strain evidence="12 13">Lpp122</strain>
    </source>
</reference>
<feature type="domain" description="Response regulatory" evidence="10">
    <location>
        <begin position="2"/>
        <end position="115"/>
    </location>
</feature>
<dbReference type="SMART" id="SM00448">
    <property type="entry name" value="REC"/>
    <property type="match status" value="1"/>
</dbReference>
<dbReference type="Gene3D" id="6.10.250.690">
    <property type="match status" value="1"/>
</dbReference>
<evidence type="ECO:0000256" key="4">
    <source>
        <dbReference type="ARBA" id="ARBA00023012"/>
    </source>
</evidence>
<dbReference type="CDD" id="cd17574">
    <property type="entry name" value="REC_OmpR"/>
    <property type="match status" value="1"/>
</dbReference>
<organism evidence="12 13">
    <name type="scientific">Lacticaseibacillus paracasei subsp. paracasei Lpp122</name>
    <dbReference type="NCBI Taxonomy" id="1256218"/>
    <lineage>
        <taxon>Bacteria</taxon>
        <taxon>Bacillati</taxon>
        <taxon>Bacillota</taxon>
        <taxon>Bacilli</taxon>
        <taxon>Lactobacillales</taxon>
        <taxon>Lactobacillaceae</taxon>
        <taxon>Lacticaseibacillus</taxon>
    </lineage>
</organism>
<dbReference type="GO" id="GO:0000976">
    <property type="term" value="F:transcription cis-regulatory region binding"/>
    <property type="evidence" value="ECO:0007669"/>
    <property type="project" value="TreeGrafter"/>
</dbReference>
<dbReference type="SUPFAM" id="SSF52172">
    <property type="entry name" value="CheY-like"/>
    <property type="match status" value="1"/>
</dbReference>
<dbReference type="GO" id="GO:0000156">
    <property type="term" value="F:phosphorelay response regulator activity"/>
    <property type="evidence" value="ECO:0007669"/>
    <property type="project" value="TreeGrafter"/>
</dbReference>
<evidence type="ECO:0000256" key="8">
    <source>
        <dbReference type="PROSITE-ProRule" id="PRU00169"/>
    </source>
</evidence>
<accession>A0A8E0M4G4</accession>
<dbReference type="GO" id="GO:0005829">
    <property type="term" value="C:cytosol"/>
    <property type="evidence" value="ECO:0007669"/>
    <property type="project" value="TreeGrafter"/>
</dbReference>
<dbReference type="InterPro" id="IPR011006">
    <property type="entry name" value="CheY-like_superfamily"/>
</dbReference>
<dbReference type="InterPro" id="IPR036388">
    <property type="entry name" value="WH-like_DNA-bd_sf"/>
</dbReference>
<evidence type="ECO:0000256" key="9">
    <source>
        <dbReference type="PROSITE-ProRule" id="PRU01091"/>
    </source>
</evidence>
<name>A0A8E0M4G4_LACPA</name>
<dbReference type="Pfam" id="PF00072">
    <property type="entry name" value="Response_reg"/>
    <property type="match status" value="1"/>
</dbReference>
<dbReference type="Proteomes" id="UP000014281">
    <property type="component" value="Unassembled WGS sequence"/>
</dbReference>
<dbReference type="PROSITE" id="PS51755">
    <property type="entry name" value="OMPR_PHOB"/>
    <property type="match status" value="1"/>
</dbReference>
<dbReference type="SMART" id="SM00862">
    <property type="entry name" value="Trans_reg_C"/>
    <property type="match status" value="1"/>
</dbReference>
<dbReference type="InterPro" id="IPR039420">
    <property type="entry name" value="WalR-like"/>
</dbReference>
<feature type="modified residue" description="4-aspartylphosphate" evidence="8">
    <location>
        <position position="51"/>
    </location>
</feature>
<evidence type="ECO:0000256" key="1">
    <source>
        <dbReference type="ARBA" id="ARBA00004496"/>
    </source>
</evidence>
<evidence type="ECO:0000313" key="13">
    <source>
        <dbReference type="Proteomes" id="UP000014281"/>
    </source>
</evidence>
<keyword evidence="5" id="KW-0805">Transcription regulation</keyword>
<keyword evidence="7" id="KW-0804">Transcription</keyword>
<protein>
    <submittedName>
        <fullName evidence="12">Transcriptional regulator</fullName>
    </submittedName>
</protein>
<evidence type="ECO:0000313" key="12">
    <source>
        <dbReference type="EMBL" id="EPC20976.1"/>
    </source>
</evidence>
<dbReference type="GO" id="GO:0032993">
    <property type="term" value="C:protein-DNA complex"/>
    <property type="evidence" value="ECO:0007669"/>
    <property type="project" value="TreeGrafter"/>
</dbReference>
<dbReference type="Gene3D" id="3.40.50.2300">
    <property type="match status" value="1"/>
</dbReference>
<evidence type="ECO:0000256" key="7">
    <source>
        <dbReference type="ARBA" id="ARBA00023163"/>
    </source>
</evidence>
<keyword evidence="3 8" id="KW-0597">Phosphoprotein</keyword>